<dbReference type="FunFam" id="3.40.50.1820:FF:000003">
    <property type="entry name" value="Dipeptidyl peptidase 4"/>
    <property type="match status" value="1"/>
</dbReference>
<dbReference type="Pfam" id="PF00326">
    <property type="entry name" value="Peptidase_S9"/>
    <property type="match status" value="1"/>
</dbReference>
<sequence length="734" mass="82520">MKITPPMISRIILSAAILCVPSIYAASVKSSDIAPYVYPQNTPDAPQAMAFGIDGKTYTALADGGKRLVRYDIRTGKEIATVIDVKNTRDNQIQQIAGYTFSPDESYVLVYAEKEPVYRRSFTAEYYIYEVRHNVLSPLSTKHPRQRAPQWSPDGRMIAFAADGNIYISKLDYLTEVAVTSDGAKNSVINGVPDWSYEEEFDTTCSMAWAPDNTTLCYLKYDESAVPLYSFPLYQGTCNPDDTYALYPGNYSYKYPVAGEKNATVSLHSYDVDLRKTKTISFSDSRIEYIPRIEYAPSSNRLMVTTLNRAQNRMEIYSVNPKSTVSKSVYVDESRTGWIDPMAYEGMKLLPEGFVVMSERSGFNHLYLYSYAGALQRQITSGDYDVTAYYGYDSKSGTHYYQAASTSPLSRVVSRIDAKGRVTHISPENGSSAAVFTPAMDLCVLSYSNVTAAPVYSLVTPSNGKSVRTLVDNKEYMARYPRLPRKEFFTMNSDGYTLNGYILRPADFDASRRYPVVMYQYSGPGSQEVLDRWRMDWDYFFTTQGYVIICVDGRGTGGRGAAFKHTVYRRLGQYETIDQINAARYAASLPFVDSDRIGIFGWSYGGYEALMAASEKGAPYRAAVAVAPVTSWRYYDTIYTERYMLTPAENSEGYDFGAPINRTSALDCDLLIMHGTADDNVHLMNTMQYVSVLESQGSTCDMLLFPNMNHSIYGCGSRSIVYLKMLQHFNRSMR</sequence>
<name>A0A1B1S9U4_9BACT</name>
<evidence type="ECO:0000313" key="5">
    <source>
        <dbReference type="EMBL" id="ANU63573.2"/>
    </source>
</evidence>
<evidence type="ECO:0000256" key="2">
    <source>
        <dbReference type="SAM" id="SignalP"/>
    </source>
</evidence>
<dbReference type="OrthoDB" id="9812921at2"/>
<dbReference type="Proteomes" id="UP000186351">
    <property type="component" value="Chromosome"/>
</dbReference>
<dbReference type="PANTHER" id="PTHR11731:SF193">
    <property type="entry name" value="DIPEPTIDYL PEPTIDASE 9"/>
    <property type="match status" value="1"/>
</dbReference>
<evidence type="ECO:0008006" key="7">
    <source>
        <dbReference type="Google" id="ProtNLM"/>
    </source>
</evidence>
<dbReference type="InterPro" id="IPR001375">
    <property type="entry name" value="Peptidase_S9_cat"/>
</dbReference>
<dbReference type="GO" id="GO:0006508">
    <property type="term" value="P:proteolysis"/>
    <property type="evidence" value="ECO:0007669"/>
    <property type="project" value="InterPro"/>
</dbReference>
<evidence type="ECO:0000256" key="1">
    <source>
        <dbReference type="ARBA" id="ARBA00023180"/>
    </source>
</evidence>
<dbReference type="STRING" id="1796646.A4V02_07435"/>
<evidence type="ECO:0000259" key="4">
    <source>
        <dbReference type="Pfam" id="PF00930"/>
    </source>
</evidence>
<keyword evidence="1" id="KW-0325">Glycoprotein</keyword>
<dbReference type="PANTHER" id="PTHR11731">
    <property type="entry name" value="PROTEASE FAMILY S9B,C DIPEPTIDYL-PEPTIDASE IV-RELATED"/>
    <property type="match status" value="1"/>
</dbReference>
<dbReference type="InterPro" id="IPR002469">
    <property type="entry name" value="Peptidase_S9B_N"/>
</dbReference>
<dbReference type="EMBL" id="CP015402">
    <property type="protein sequence ID" value="ANU63573.2"/>
    <property type="molecule type" value="Genomic_DNA"/>
</dbReference>
<accession>A0A1B1S9U4</accession>
<dbReference type="InterPro" id="IPR050278">
    <property type="entry name" value="Serine_Prot_S9B/DPPIV"/>
</dbReference>
<dbReference type="Gene3D" id="3.40.50.1820">
    <property type="entry name" value="alpha/beta hydrolase"/>
    <property type="match status" value="1"/>
</dbReference>
<evidence type="ECO:0000259" key="3">
    <source>
        <dbReference type="Pfam" id="PF00326"/>
    </source>
</evidence>
<feature type="domain" description="Dipeptidylpeptidase IV N-terminal" evidence="4">
    <location>
        <begin position="102"/>
        <end position="452"/>
    </location>
</feature>
<reference evidence="6" key="1">
    <citation type="submission" date="2016-04" db="EMBL/GenBank/DDBJ databases">
        <title>Complete Genome Sequences of Twelve Strains of a Stable Defined Moderately Diverse Mouse Microbiota 2 (sDMDMm2).</title>
        <authorList>
            <person name="Uchimura Y."/>
            <person name="Wyss M."/>
            <person name="Brugiroux S."/>
            <person name="Limenitakis J.P."/>
            <person name="Stecher B."/>
            <person name="McCoy K.D."/>
            <person name="Macpherson A.J."/>
        </authorList>
    </citation>
    <scope>NUCLEOTIDE SEQUENCE [LARGE SCALE GENOMIC DNA]</scope>
    <source>
        <strain evidence="6">YL27</strain>
    </source>
</reference>
<dbReference type="KEGG" id="pary:A4V02_07435"/>
<evidence type="ECO:0000313" key="6">
    <source>
        <dbReference type="Proteomes" id="UP000186351"/>
    </source>
</evidence>
<dbReference type="Pfam" id="PF00930">
    <property type="entry name" value="DPPIV_N"/>
    <property type="match status" value="1"/>
</dbReference>
<keyword evidence="2" id="KW-0732">Signal</keyword>
<gene>
    <name evidence="5" type="ORF">A4V02_07435</name>
</gene>
<feature type="signal peptide" evidence="2">
    <location>
        <begin position="1"/>
        <end position="25"/>
    </location>
</feature>
<feature type="domain" description="Peptidase S9 prolyl oligopeptidase catalytic" evidence="3">
    <location>
        <begin position="539"/>
        <end position="732"/>
    </location>
</feature>
<dbReference type="Gene3D" id="2.140.10.30">
    <property type="entry name" value="Dipeptidylpeptidase IV, N-terminal domain"/>
    <property type="match status" value="1"/>
</dbReference>
<dbReference type="AlphaFoldDB" id="A0A1B1S9U4"/>
<dbReference type="InterPro" id="IPR029058">
    <property type="entry name" value="AB_hydrolase_fold"/>
</dbReference>
<dbReference type="SUPFAM" id="SSF53474">
    <property type="entry name" value="alpha/beta-Hydrolases"/>
    <property type="match status" value="1"/>
</dbReference>
<dbReference type="GO" id="GO:0008236">
    <property type="term" value="F:serine-type peptidase activity"/>
    <property type="evidence" value="ECO:0007669"/>
    <property type="project" value="InterPro"/>
</dbReference>
<dbReference type="GO" id="GO:0008239">
    <property type="term" value="F:dipeptidyl-peptidase activity"/>
    <property type="evidence" value="ECO:0007669"/>
    <property type="project" value="TreeGrafter"/>
</dbReference>
<keyword evidence="6" id="KW-1185">Reference proteome</keyword>
<dbReference type="SUPFAM" id="SSF82171">
    <property type="entry name" value="DPP6 N-terminal domain-like"/>
    <property type="match status" value="1"/>
</dbReference>
<protein>
    <recommendedName>
        <fullName evidence="7">S9 family peptidase</fullName>
    </recommendedName>
</protein>
<proteinExistence type="predicted"/>
<accession>A0A1Z2XIT1</accession>
<organism evidence="5 6">
    <name type="scientific">Muribaculum intestinale</name>
    <dbReference type="NCBI Taxonomy" id="1796646"/>
    <lineage>
        <taxon>Bacteria</taxon>
        <taxon>Pseudomonadati</taxon>
        <taxon>Bacteroidota</taxon>
        <taxon>Bacteroidia</taxon>
        <taxon>Bacteroidales</taxon>
        <taxon>Muribaculaceae</taxon>
        <taxon>Muribaculum</taxon>
    </lineage>
</organism>
<feature type="chain" id="PRO_5013175937" description="S9 family peptidase" evidence="2">
    <location>
        <begin position="26"/>
        <end position="734"/>
    </location>
</feature>